<feature type="compositionally biased region" description="Pro residues" evidence="1">
    <location>
        <begin position="21"/>
        <end position="30"/>
    </location>
</feature>
<name>A0AAD7SMJ6_9TELE</name>
<proteinExistence type="predicted"/>
<organism evidence="2 3">
    <name type="scientific">Aldrovandia affinis</name>
    <dbReference type="NCBI Taxonomy" id="143900"/>
    <lineage>
        <taxon>Eukaryota</taxon>
        <taxon>Metazoa</taxon>
        <taxon>Chordata</taxon>
        <taxon>Craniata</taxon>
        <taxon>Vertebrata</taxon>
        <taxon>Euteleostomi</taxon>
        <taxon>Actinopterygii</taxon>
        <taxon>Neopterygii</taxon>
        <taxon>Teleostei</taxon>
        <taxon>Notacanthiformes</taxon>
        <taxon>Halosauridae</taxon>
        <taxon>Aldrovandia</taxon>
    </lineage>
</organism>
<comment type="caution">
    <text evidence="2">The sequence shown here is derived from an EMBL/GenBank/DDBJ whole genome shotgun (WGS) entry which is preliminary data.</text>
</comment>
<dbReference type="EMBL" id="JAINUG010000051">
    <property type="protein sequence ID" value="KAJ8404767.1"/>
    <property type="molecule type" value="Genomic_DNA"/>
</dbReference>
<dbReference type="Proteomes" id="UP001221898">
    <property type="component" value="Unassembled WGS sequence"/>
</dbReference>
<evidence type="ECO:0000256" key="1">
    <source>
        <dbReference type="SAM" id="MobiDB-lite"/>
    </source>
</evidence>
<reference evidence="2" key="1">
    <citation type="journal article" date="2023" name="Science">
        <title>Genome structures resolve the early diversification of teleost fishes.</title>
        <authorList>
            <person name="Parey E."/>
            <person name="Louis A."/>
            <person name="Montfort J."/>
            <person name="Bouchez O."/>
            <person name="Roques C."/>
            <person name="Iampietro C."/>
            <person name="Lluch J."/>
            <person name="Castinel A."/>
            <person name="Donnadieu C."/>
            <person name="Desvignes T."/>
            <person name="Floi Bucao C."/>
            <person name="Jouanno E."/>
            <person name="Wen M."/>
            <person name="Mejri S."/>
            <person name="Dirks R."/>
            <person name="Jansen H."/>
            <person name="Henkel C."/>
            <person name="Chen W.J."/>
            <person name="Zahm M."/>
            <person name="Cabau C."/>
            <person name="Klopp C."/>
            <person name="Thompson A.W."/>
            <person name="Robinson-Rechavi M."/>
            <person name="Braasch I."/>
            <person name="Lecointre G."/>
            <person name="Bobe J."/>
            <person name="Postlethwait J.H."/>
            <person name="Berthelot C."/>
            <person name="Roest Crollius H."/>
            <person name="Guiguen Y."/>
        </authorList>
    </citation>
    <scope>NUCLEOTIDE SEQUENCE</scope>
    <source>
        <strain evidence="2">NC1722</strain>
    </source>
</reference>
<dbReference type="AlphaFoldDB" id="A0AAD7SMJ6"/>
<evidence type="ECO:0000313" key="2">
    <source>
        <dbReference type="EMBL" id="KAJ8404767.1"/>
    </source>
</evidence>
<accession>A0AAD7SMJ6</accession>
<feature type="region of interest" description="Disordered" evidence="1">
    <location>
        <begin position="1"/>
        <end position="122"/>
    </location>
</feature>
<keyword evidence="3" id="KW-1185">Reference proteome</keyword>
<feature type="compositionally biased region" description="Polar residues" evidence="1">
    <location>
        <begin position="87"/>
        <end position="103"/>
    </location>
</feature>
<evidence type="ECO:0000313" key="3">
    <source>
        <dbReference type="Proteomes" id="UP001221898"/>
    </source>
</evidence>
<sequence length="228" mass="23860">MGALCSGRALRNSPGFKLGPALPPAPPPGAEPQRDNAPPVLHQWTHAAPHQRINSPSLAGDKGSHFLATGRAQEPSSPSRDGAGCRSGSSPGTFGETVAQNSPRAAFHRKHTASRSVSSGWLGTFTQGPERLHAVRGVARASNANQALSVYLISISLTTGALWKASASAMVSPLPGPTPSHRLTAQAAARDRFEPQCARSTPFARRQTHIPICSVFTSGLTHKHAAHS</sequence>
<protein>
    <submittedName>
        <fullName evidence="2">Uncharacterized protein</fullName>
    </submittedName>
</protein>
<gene>
    <name evidence="2" type="ORF">AAFF_G00331540</name>
</gene>